<evidence type="ECO:0000313" key="2">
    <source>
        <dbReference type="Proteomes" id="UP001420932"/>
    </source>
</evidence>
<dbReference type="Proteomes" id="UP001420932">
    <property type="component" value="Unassembled WGS sequence"/>
</dbReference>
<accession>A0AAP0L327</accession>
<protein>
    <submittedName>
        <fullName evidence="1">Uncharacterized protein</fullName>
    </submittedName>
</protein>
<sequence length="100" mass="11391">MKLKLISIRFREVAFEISGGISPENRLLWSRNCARDLAFAMSGDRIEPWNRFMARSMKLRLGKPQIPEGTSPVSALLLSLNRVRDEQLAKFGGISPVNWF</sequence>
<name>A0AAP0L327_9MAGN</name>
<dbReference type="EMBL" id="JBBNAF010000002">
    <property type="protein sequence ID" value="KAK9163528.1"/>
    <property type="molecule type" value="Genomic_DNA"/>
</dbReference>
<keyword evidence="2" id="KW-1185">Reference proteome</keyword>
<dbReference type="AlphaFoldDB" id="A0AAP0L327"/>
<reference evidence="1 2" key="1">
    <citation type="submission" date="2024-01" db="EMBL/GenBank/DDBJ databases">
        <title>Genome assemblies of Stephania.</title>
        <authorList>
            <person name="Yang L."/>
        </authorList>
    </citation>
    <scope>NUCLEOTIDE SEQUENCE [LARGE SCALE GENOMIC DNA]</scope>
    <source>
        <strain evidence="1">YNDBR</strain>
        <tissue evidence="1">Leaf</tissue>
    </source>
</reference>
<gene>
    <name evidence="1" type="ORF">Syun_004430</name>
</gene>
<organism evidence="1 2">
    <name type="scientific">Stephania yunnanensis</name>
    <dbReference type="NCBI Taxonomy" id="152371"/>
    <lineage>
        <taxon>Eukaryota</taxon>
        <taxon>Viridiplantae</taxon>
        <taxon>Streptophyta</taxon>
        <taxon>Embryophyta</taxon>
        <taxon>Tracheophyta</taxon>
        <taxon>Spermatophyta</taxon>
        <taxon>Magnoliopsida</taxon>
        <taxon>Ranunculales</taxon>
        <taxon>Menispermaceae</taxon>
        <taxon>Menispermoideae</taxon>
        <taxon>Cissampelideae</taxon>
        <taxon>Stephania</taxon>
    </lineage>
</organism>
<comment type="caution">
    <text evidence="1">The sequence shown here is derived from an EMBL/GenBank/DDBJ whole genome shotgun (WGS) entry which is preliminary data.</text>
</comment>
<proteinExistence type="predicted"/>
<evidence type="ECO:0000313" key="1">
    <source>
        <dbReference type="EMBL" id="KAK9163528.1"/>
    </source>
</evidence>